<keyword evidence="2" id="KW-1185">Reference proteome</keyword>
<protein>
    <submittedName>
        <fullName evidence="1">Uncharacterized protein</fullName>
    </submittedName>
</protein>
<evidence type="ECO:0000313" key="1">
    <source>
        <dbReference type="EMBL" id="MCV3216832.1"/>
    </source>
</evidence>
<proteinExistence type="predicted"/>
<dbReference type="RefSeq" id="WP_263748521.1">
    <property type="nucleotide sequence ID" value="NZ_JAOWRF010000364.1"/>
</dbReference>
<sequence length="46" mass="5041">MLAIYTLAARLLINLNFSFGEKVPFLDLAPTPYKGVENSDRLLASG</sequence>
<name>A0ABT3B622_9CYAN</name>
<evidence type="ECO:0000313" key="2">
    <source>
        <dbReference type="Proteomes" id="UP001526143"/>
    </source>
</evidence>
<organism evidence="1 2">
    <name type="scientific">Plectonema radiosum NIES-515</name>
    <dbReference type="NCBI Taxonomy" id="2986073"/>
    <lineage>
        <taxon>Bacteria</taxon>
        <taxon>Bacillati</taxon>
        <taxon>Cyanobacteriota</taxon>
        <taxon>Cyanophyceae</taxon>
        <taxon>Oscillatoriophycideae</taxon>
        <taxon>Oscillatoriales</taxon>
        <taxon>Microcoleaceae</taxon>
        <taxon>Plectonema</taxon>
    </lineage>
</organism>
<accession>A0ABT3B622</accession>
<gene>
    <name evidence="1" type="ORF">OGM63_25555</name>
</gene>
<dbReference type="EMBL" id="JAOWRF010000364">
    <property type="protein sequence ID" value="MCV3216832.1"/>
    <property type="molecule type" value="Genomic_DNA"/>
</dbReference>
<comment type="caution">
    <text evidence="1">The sequence shown here is derived from an EMBL/GenBank/DDBJ whole genome shotgun (WGS) entry which is preliminary data.</text>
</comment>
<dbReference type="Proteomes" id="UP001526143">
    <property type="component" value="Unassembled WGS sequence"/>
</dbReference>
<reference evidence="1 2" key="1">
    <citation type="submission" date="2022-10" db="EMBL/GenBank/DDBJ databases">
        <title>Identification of biosynthetic pathway for the production of the potent trypsin inhibitor radiosumin.</title>
        <authorList>
            <person name="Fewer D.P."/>
            <person name="Delbaje E."/>
            <person name="Ouyang X."/>
            <person name="Agostino P.D."/>
            <person name="Wahlsten M."/>
            <person name="Jokela J."/>
            <person name="Permi P."/>
            <person name="Haapaniemi E."/>
            <person name="Koistinen H."/>
        </authorList>
    </citation>
    <scope>NUCLEOTIDE SEQUENCE [LARGE SCALE GENOMIC DNA]</scope>
    <source>
        <strain evidence="1 2">NIES-515</strain>
    </source>
</reference>